<keyword evidence="2" id="KW-0479">Metal-binding</keyword>
<evidence type="ECO:0008006" key="8">
    <source>
        <dbReference type="Google" id="ProtNLM"/>
    </source>
</evidence>
<dbReference type="Pfam" id="PF00076">
    <property type="entry name" value="RRM_1"/>
    <property type="match status" value="1"/>
</dbReference>
<evidence type="ECO:0000256" key="2">
    <source>
        <dbReference type="PROSITE-ProRule" id="PRU00047"/>
    </source>
</evidence>
<keyword evidence="7" id="KW-1185">Reference proteome</keyword>
<dbReference type="Proteomes" id="UP001206925">
    <property type="component" value="Unassembled WGS sequence"/>
</dbReference>
<evidence type="ECO:0000313" key="7">
    <source>
        <dbReference type="Proteomes" id="UP001206925"/>
    </source>
</evidence>
<dbReference type="InterPro" id="IPR001878">
    <property type="entry name" value="Znf_CCHC"/>
</dbReference>
<dbReference type="AlphaFoldDB" id="A0AAD5BTY4"/>
<keyword evidence="1 3" id="KW-0694">RNA-binding</keyword>
<feature type="domain" description="RRM" evidence="4">
    <location>
        <begin position="83"/>
        <end position="169"/>
    </location>
</feature>
<reference evidence="6" key="1">
    <citation type="submission" date="2022-06" db="EMBL/GenBank/DDBJ databases">
        <title>Uncovering the hologenomic basis of an extraordinary plant invasion.</title>
        <authorList>
            <person name="Bieker V.C."/>
            <person name="Martin M.D."/>
            <person name="Gilbert T."/>
            <person name="Hodgins K."/>
            <person name="Battlay P."/>
            <person name="Petersen B."/>
            <person name="Wilson J."/>
        </authorList>
    </citation>
    <scope>NUCLEOTIDE SEQUENCE</scope>
    <source>
        <strain evidence="6">AA19_3_7</strain>
        <tissue evidence="6">Leaf</tissue>
    </source>
</reference>
<name>A0AAD5BTY4_AMBAR</name>
<dbReference type="InterPro" id="IPR035979">
    <property type="entry name" value="RBD_domain_sf"/>
</dbReference>
<dbReference type="InterPro" id="IPR000504">
    <property type="entry name" value="RRM_dom"/>
</dbReference>
<evidence type="ECO:0000259" key="4">
    <source>
        <dbReference type="PROSITE" id="PS50102"/>
    </source>
</evidence>
<dbReference type="SUPFAM" id="SSF54928">
    <property type="entry name" value="RNA-binding domain, RBD"/>
    <property type="match status" value="1"/>
</dbReference>
<dbReference type="CDD" id="cd21618">
    <property type="entry name" value="RRM_AtNSRA_like"/>
    <property type="match status" value="1"/>
</dbReference>
<protein>
    <recommendedName>
        <fullName evidence="8">RRM domain-containing protein</fullName>
    </recommendedName>
</protein>
<sequence>MGLNKNNRLPNQQQQWGIRMGDMEHQLTEILGACPPEPSSNGYPSALEEDSYFTGTGPTILYDRSNSLRKVADGVLVGDRESNVLFVDALPSDSTRREVSHLFRPFPGFQEIRLVHKEPIHSEDKSVVLCFVEFSDSSRALTALEALEGYKFDNTKPDSPDLRIHFAHFPFQLPPINAHIPSQLSPDNSHFPSQLPRRDACFLSQPLLDSVIYPSKLPHDSAHFPCEQTPNSPQFSSQLRFDSVVSSSKLPPESTHFPSKLPPNSAHFSSQLLSNSAHLSSQLPPNSAHLSSQLPPNIAHSPFQLLPHREEQDLAISREKELVVQDEELVMMTKNSKGCYTCGKPGYICMECKSQPQLCYGF</sequence>
<dbReference type="InterPro" id="IPR012677">
    <property type="entry name" value="Nucleotide-bd_a/b_plait_sf"/>
</dbReference>
<proteinExistence type="predicted"/>
<feature type="domain" description="CCHC-type" evidence="5">
    <location>
        <begin position="339"/>
        <end position="354"/>
    </location>
</feature>
<dbReference type="GO" id="GO:0003723">
    <property type="term" value="F:RNA binding"/>
    <property type="evidence" value="ECO:0007669"/>
    <property type="project" value="UniProtKB-UniRule"/>
</dbReference>
<dbReference type="SMART" id="SM00360">
    <property type="entry name" value="RRM"/>
    <property type="match status" value="1"/>
</dbReference>
<dbReference type="GO" id="GO:0008270">
    <property type="term" value="F:zinc ion binding"/>
    <property type="evidence" value="ECO:0007669"/>
    <property type="project" value="UniProtKB-KW"/>
</dbReference>
<keyword evidence="2" id="KW-0862">Zinc</keyword>
<comment type="caution">
    <text evidence="6">The sequence shown here is derived from an EMBL/GenBank/DDBJ whole genome shotgun (WGS) entry which is preliminary data.</text>
</comment>
<evidence type="ECO:0000256" key="1">
    <source>
        <dbReference type="ARBA" id="ARBA00022884"/>
    </source>
</evidence>
<dbReference type="EMBL" id="JAMZMK010010963">
    <property type="protein sequence ID" value="KAI7729618.1"/>
    <property type="molecule type" value="Genomic_DNA"/>
</dbReference>
<organism evidence="6 7">
    <name type="scientific">Ambrosia artemisiifolia</name>
    <name type="common">Common ragweed</name>
    <dbReference type="NCBI Taxonomy" id="4212"/>
    <lineage>
        <taxon>Eukaryota</taxon>
        <taxon>Viridiplantae</taxon>
        <taxon>Streptophyta</taxon>
        <taxon>Embryophyta</taxon>
        <taxon>Tracheophyta</taxon>
        <taxon>Spermatophyta</taxon>
        <taxon>Magnoliopsida</taxon>
        <taxon>eudicotyledons</taxon>
        <taxon>Gunneridae</taxon>
        <taxon>Pentapetalae</taxon>
        <taxon>asterids</taxon>
        <taxon>campanulids</taxon>
        <taxon>Asterales</taxon>
        <taxon>Asteraceae</taxon>
        <taxon>Asteroideae</taxon>
        <taxon>Heliantheae alliance</taxon>
        <taxon>Heliantheae</taxon>
        <taxon>Ambrosia</taxon>
    </lineage>
</organism>
<dbReference type="Gene3D" id="3.30.70.330">
    <property type="match status" value="1"/>
</dbReference>
<dbReference type="PROSITE" id="PS50102">
    <property type="entry name" value="RRM"/>
    <property type="match status" value="1"/>
</dbReference>
<dbReference type="PANTHER" id="PTHR10501">
    <property type="entry name" value="U1 SMALL NUCLEAR RIBONUCLEOPROTEIN A/U2 SMALL NUCLEAR RIBONUCLEOPROTEIN B"/>
    <property type="match status" value="1"/>
</dbReference>
<accession>A0AAD5BTY4</accession>
<evidence type="ECO:0000256" key="3">
    <source>
        <dbReference type="PROSITE-ProRule" id="PRU00176"/>
    </source>
</evidence>
<gene>
    <name evidence="6" type="ORF">M8C21_002929</name>
</gene>
<keyword evidence="2" id="KW-0863">Zinc-finger</keyword>
<dbReference type="PROSITE" id="PS50158">
    <property type="entry name" value="ZF_CCHC"/>
    <property type="match status" value="1"/>
</dbReference>
<evidence type="ECO:0000313" key="6">
    <source>
        <dbReference type="EMBL" id="KAI7729618.1"/>
    </source>
</evidence>
<evidence type="ECO:0000259" key="5">
    <source>
        <dbReference type="PROSITE" id="PS50158"/>
    </source>
</evidence>